<dbReference type="Gene3D" id="1.10.10.10">
    <property type="entry name" value="Winged helix-like DNA-binding domain superfamily/Winged helix DNA-binding domain"/>
    <property type="match status" value="1"/>
</dbReference>
<evidence type="ECO:0000256" key="2">
    <source>
        <dbReference type="ARBA" id="ARBA00023015"/>
    </source>
</evidence>
<dbReference type="InterPro" id="IPR013324">
    <property type="entry name" value="RNA_pol_sigma_r3/r4-like"/>
</dbReference>
<dbReference type="SUPFAM" id="SSF88946">
    <property type="entry name" value="Sigma2 domain of RNA polymerase sigma factors"/>
    <property type="match status" value="1"/>
</dbReference>
<gene>
    <name evidence="7" type="ORF">GCM10022223_17420</name>
</gene>
<evidence type="ECO:0000256" key="1">
    <source>
        <dbReference type="ARBA" id="ARBA00010641"/>
    </source>
</evidence>
<evidence type="ECO:0000313" key="8">
    <source>
        <dbReference type="Proteomes" id="UP001501074"/>
    </source>
</evidence>
<dbReference type="Gene3D" id="1.10.1740.10">
    <property type="match status" value="1"/>
</dbReference>
<dbReference type="SUPFAM" id="SSF88659">
    <property type="entry name" value="Sigma3 and sigma4 domains of RNA polymerase sigma factors"/>
    <property type="match status" value="1"/>
</dbReference>
<evidence type="ECO:0000259" key="6">
    <source>
        <dbReference type="Pfam" id="PF08281"/>
    </source>
</evidence>
<accession>A0ABP6ZD05</accession>
<dbReference type="InterPro" id="IPR013325">
    <property type="entry name" value="RNA_pol_sigma_r2"/>
</dbReference>
<sequence>MSDVGHPVGGSDEEIRKGFQADDEGSLRLLYDCYGPAVLHLARTVVGNHADAEDVVQATFVAAWHNRDSYQPELGSLLGWLLGIARRKAVDLIRVRSRQDRVTDSLRRVASPPSSVEHDTETVLEQLVIADELTVLEPQQRRVLELALYDDLTHSQIAAVTGLALGTVKSHLRRGVARLRKRRELDRGAY</sequence>
<organism evidence="7 8">
    <name type="scientific">Kineosporia mesophila</name>
    <dbReference type="NCBI Taxonomy" id="566012"/>
    <lineage>
        <taxon>Bacteria</taxon>
        <taxon>Bacillati</taxon>
        <taxon>Actinomycetota</taxon>
        <taxon>Actinomycetes</taxon>
        <taxon>Kineosporiales</taxon>
        <taxon>Kineosporiaceae</taxon>
        <taxon>Kineosporia</taxon>
    </lineage>
</organism>
<evidence type="ECO:0000256" key="3">
    <source>
        <dbReference type="ARBA" id="ARBA00023082"/>
    </source>
</evidence>
<dbReference type="RefSeq" id="WP_231485166.1">
    <property type="nucleotide sequence ID" value="NZ_BAAAZO010000002.1"/>
</dbReference>
<protein>
    <submittedName>
        <fullName evidence="7">Sigma-70 family RNA polymerase sigma factor</fullName>
    </submittedName>
</protein>
<dbReference type="NCBIfam" id="TIGR02937">
    <property type="entry name" value="sigma70-ECF"/>
    <property type="match status" value="1"/>
</dbReference>
<name>A0ABP6ZD05_9ACTN</name>
<dbReference type="Pfam" id="PF08281">
    <property type="entry name" value="Sigma70_r4_2"/>
    <property type="match status" value="1"/>
</dbReference>
<feature type="domain" description="RNA polymerase sigma factor 70 region 4 type 2" evidence="6">
    <location>
        <begin position="130"/>
        <end position="179"/>
    </location>
</feature>
<comment type="caution">
    <text evidence="7">The sequence shown here is derived from an EMBL/GenBank/DDBJ whole genome shotgun (WGS) entry which is preliminary data.</text>
</comment>
<dbReference type="Proteomes" id="UP001501074">
    <property type="component" value="Unassembled WGS sequence"/>
</dbReference>
<evidence type="ECO:0000256" key="4">
    <source>
        <dbReference type="ARBA" id="ARBA00023163"/>
    </source>
</evidence>
<dbReference type="InterPro" id="IPR039425">
    <property type="entry name" value="RNA_pol_sigma-70-like"/>
</dbReference>
<keyword evidence="8" id="KW-1185">Reference proteome</keyword>
<keyword evidence="4" id="KW-0804">Transcription</keyword>
<keyword evidence="2" id="KW-0805">Transcription regulation</keyword>
<dbReference type="Pfam" id="PF04542">
    <property type="entry name" value="Sigma70_r2"/>
    <property type="match status" value="1"/>
</dbReference>
<evidence type="ECO:0000259" key="5">
    <source>
        <dbReference type="Pfam" id="PF04542"/>
    </source>
</evidence>
<dbReference type="EMBL" id="BAAAZO010000002">
    <property type="protein sequence ID" value="GAA3602187.1"/>
    <property type="molecule type" value="Genomic_DNA"/>
</dbReference>
<proteinExistence type="inferred from homology"/>
<dbReference type="InterPro" id="IPR014284">
    <property type="entry name" value="RNA_pol_sigma-70_dom"/>
</dbReference>
<dbReference type="InterPro" id="IPR007627">
    <property type="entry name" value="RNA_pol_sigma70_r2"/>
</dbReference>
<evidence type="ECO:0000313" key="7">
    <source>
        <dbReference type="EMBL" id="GAA3602187.1"/>
    </source>
</evidence>
<comment type="similarity">
    <text evidence="1">Belongs to the sigma-70 factor family. ECF subfamily.</text>
</comment>
<feature type="domain" description="RNA polymerase sigma-70 region 2" evidence="5">
    <location>
        <begin position="30"/>
        <end position="98"/>
    </location>
</feature>
<dbReference type="PANTHER" id="PTHR43133:SF62">
    <property type="entry name" value="RNA POLYMERASE SIGMA FACTOR SIGZ"/>
    <property type="match status" value="1"/>
</dbReference>
<dbReference type="CDD" id="cd06171">
    <property type="entry name" value="Sigma70_r4"/>
    <property type="match status" value="1"/>
</dbReference>
<keyword evidence="3" id="KW-0731">Sigma factor</keyword>
<dbReference type="PANTHER" id="PTHR43133">
    <property type="entry name" value="RNA POLYMERASE ECF-TYPE SIGMA FACTO"/>
    <property type="match status" value="1"/>
</dbReference>
<dbReference type="InterPro" id="IPR036388">
    <property type="entry name" value="WH-like_DNA-bd_sf"/>
</dbReference>
<reference evidence="8" key="1">
    <citation type="journal article" date="2019" name="Int. J. Syst. Evol. Microbiol.">
        <title>The Global Catalogue of Microorganisms (GCM) 10K type strain sequencing project: providing services to taxonomists for standard genome sequencing and annotation.</title>
        <authorList>
            <consortium name="The Broad Institute Genomics Platform"/>
            <consortium name="The Broad Institute Genome Sequencing Center for Infectious Disease"/>
            <person name="Wu L."/>
            <person name="Ma J."/>
        </authorList>
    </citation>
    <scope>NUCLEOTIDE SEQUENCE [LARGE SCALE GENOMIC DNA]</scope>
    <source>
        <strain evidence="8">JCM 16902</strain>
    </source>
</reference>
<dbReference type="InterPro" id="IPR013249">
    <property type="entry name" value="RNA_pol_sigma70_r4_t2"/>
</dbReference>